<sequence length="503" mass="55384">MTGPSAPPQPYQNQPGAPPQPYQQPGSSPHSPPYQNQPGAPPQPYQQPGAPPQPYPYQPGAPPQPYQQPGAPPQPYQQPGAPPQPYHNQSGAPPQPYPQPPYGAPPPQPYVHGQTPSQVPIYPQPPSSTVGLPPPPIQNYPPPPYGAQPQYVPSHQYSPGPINQPTTAPNPGFFGSIANVVKTALPGGAGRIQITLDKPYYMSGEVVTGRCDLIVTSDIEARSLQIKWKGFERVKMSHQETYHDHNNQVQFRTVWRHDTRDFFKSVATLVNYGGGIVHPGTYTYPFTYQLPQGLPGVFQKSSSSFLAAILYQVKIWVDMKGYDIKNHSYLTINEAVVRAPQPISAKNEKTFLFGGSGKLKMAVDFQKDVFVPMEVVHINVNIINDSKKDVKALKVKIMQDLKVNCKGGVHTEKNEIHRQTYKGVPAKSSFAGVLDFTIPQKISPTANGHLVQNLFHIDIECDVAMAIDLEVHPKVTIALMPLNNSTQYILMDYSGFSKGCWKI</sequence>
<dbReference type="Gene3D" id="2.60.40.640">
    <property type="match status" value="2"/>
</dbReference>
<dbReference type="PANTHER" id="PTHR11188:SF17">
    <property type="entry name" value="FI21816P1"/>
    <property type="match status" value="1"/>
</dbReference>
<proteinExistence type="predicted"/>
<reference evidence="3 4" key="1">
    <citation type="submission" date="2024-03" db="EMBL/GenBank/DDBJ databases">
        <title>The Acrasis kona genome and developmental transcriptomes reveal deep origins of eukaryotic multicellular pathways.</title>
        <authorList>
            <person name="Sheikh S."/>
            <person name="Fu C.-J."/>
            <person name="Brown M.W."/>
            <person name="Baldauf S.L."/>
        </authorList>
    </citation>
    <scope>NUCLEOTIDE SEQUENCE [LARGE SCALE GENOMIC DNA]</scope>
    <source>
        <strain evidence="3 4">ATCC MYA-3509</strain>
    </source>
</reference>
<evidence type="ECO:0000313" key="4">
    <source>
        <dbReference type="Proteomes" id="UP001431209"/>
    </source>
</evidence>
<accession>A0AAW2Z9B4</accession>
<comment type="caution">
    <text evidence="3">The sequence shown here is derived from an EMBL/GenBank/DDBJ whole genome shotgun (WGS) entry which is preliminary data.</text>
</comment>
<feature type="compositionally biased region" description="Pro residues" evidence="1">
    <location>
        <begin position="122"/>
        <end position="139"/>
    </location>
</feature>
<dbReference type="InterPro" id="IPR014752">
    <property type="entry name" value="Arrestin-like_C"/>
</dbReference>
<dbReference type="InterPro" id="IPR011022">
    <property type="entry name" value="Arrestin_C-like"/>
</dbReference>
<organism evidence="3 4">
    <name type="scientific">Acrasis kona</name>
    <dbReference type="NCBI Taxonomy" id="1008807"/>
    <lineage>
        <taxon>Eukaryota</taxon>
        <taxon>Discoba</taxon>
        <taxon>Heterolobosea</taxon>
        <taxon>Tetramitia</taxon>
        <taxon>Eutetramitia</taxon>
        <taxon>Acrasidae</taxon>
        <taxon>Acrasis</taxon>
    </lineage>
</organism>
<dbReference type="Pfam" id="PF00339">
    <property type="entry name" value="Arrestin_N"/>
    <property type="match status" value="1"/>
</dbReference>
<keyword evidence="4" id="KW-1185">Reference proteome</keyword>
<dbReference type="GO" id="GO:0005737">
    <property type="term" value="C:cytoplasm"/>
    <property type="evidence" value="ECO:0007669"/>
    <property type="project" value="TreeGrafter"/>
</dbReference>
<gene>
    <name evidence="3" type="ORF">AKO1_004114</name>
</gene>
<feature type="region of interest" description="Disordered" evidence="1">
    <location>
        <begin position="1"/>
        <end position="139"/>
    </location>
</feature>
<protein>
    <recommendedName>
        <fullName evidence="2">Arrestin C-terminal-like domain-containing protein</fullName>
    </recommendedName>
</protein>
<feature type="compositionally biased region" description="Pro residues" evidence="1">
    <location>
        <begin position="1"/>
        <end position="22"/>
    </location>
</feature>
<evidence type="ECO:0000313" key="3">
    <source>
        <dbReference type="EMBL" id="KAL0485833.1"/>
    </source>
</evidence>
<feature type="compositionally biased region" description="Pro residues" evidence="1">
    <location>
        <begin position="39"/>
        <end position="85"/>
    </location>
</feature>
<dbReference type="InterPro" id="IPR014756">
    <property type="entry name" value="Ig_E-set"/>
</dbReference>
<dbReference type="AlphaFoldDB" id="A0AAW2Z9B4"/>
<dbReference type="InterPro" id="IPR050357">
    <property type="entry name" value="Arrestin_domain-protein"/>
</dbReference>
<dbReference type="Proteomes" id="UP001431209">
    <property type="component" value="Unassembled WGS sequence"/>
</dbReference>
<dbReference type="InterPro" id="IPR011021">
    <property type="entry name" value="Arrestin-like_N"/>
</dbReference>
<dbReference type="GO" id="GO:0015031">
    <property type="term" value="P:protein transport"/>
    <property type="evidence" value="ECO:0007669"/>
    <property type="project" value="TreeGrafter"/>
</dbReference>
<dbReference type="EMBL" id="JAOPGA020001171">
    <property type="protein sequence ID" value="KAL0485833.1"/>
    <property type="molecule type" value="Genomic_DNA"/>
</dbReference>
<dbReference type="SMART" id="SM01017">
    <property type="entry name" value="Arrestin_C"/>
    <property type="match status" value="1"/>
</dbReference>
<dbReference type="SUPFAM" id="SSF81296">
    <property type="entry name" value="E set domains"/>
    <property type="match status" value="2"/>
</dbReference>
<name>A0AAW2Z9B4_9EUKA</name>
<feature type="compositionally biased region" description="Low complexity" evidence="1">
    <location>
        <begin position="23"/>
        <end position="38"/>
    </location>
</feature>
<dbReference type="PANTHER" id="PTHR11188">
    <property type="entry name" value="ARRESTIN DOMAIN CONTAINING PROTEIN"/>
    <property type="match status" value="1"/>
</dbReference>
<feature type="domain" description="Arrestin C-terminal-like" evidence="2">
    <location>
        <begin position="355"/>
        <end position="482"/>
    </location>
</feature>
<dbReference type="Pfam" id="PF02752">
    <property type="entry name" value="Arrestin_C"/>
    <property type="match status" value="1"/>
</dbReference>
<evidence type="ECO:0000259" key="2">
    <source>
        <dbReference type="SMART" id="SM01017"/>
    </source>
</evidence>
<evidence type="ECO:0000256" key="1">
    <source>
        <dbReference type="SAM" id="MobiDB-lite"/>
    </source>
</evidence>
<feature type="compositionally biased region" description="Pro residues" evidence="1">
    <location>
        <begin position="93"/>
        <end position="109"/>
    </location>
</feature>